<dbReference type="PROSITE" id="PS00498">
    <property type="entry name" value="TYROSINASE_2"/>
    <property type="match status" value="1"/>
</dbReference>
<dbReference type="PANTHER" id="PTHR11474">
    <property type="entry name" value="TYROSINASE FAMILY MEMBER"/>
    <property type="match status" value="1"/>
</dbReference>
<dbReference type="InterPro" id="IPR050316">
    <property type="entry name" value="Tyrosinase/Hemocyanin"/>
</dbReference>
<name>A0ABR0SB51_9HYPO</name>
<keyword evidence="11" id="KW-1185">Reference proteome</keyword>
<dbReference type="SUPFAM" id="SSF48056">
    <property type="entry name" value="Di-copper centre-containing domain"/>
    <property type="match status" value="1"/>
</dbReference>
<keyword evidence="4" id="KW-0186">Copper</keyword>
<evidence type="ECO:0000259" key="9">
    <source>
        <dbReference type="PROSITE" id="PS00498"/>
    </source>
</evidence>
<dbReference type="Pfam" id="PF00264">
    <property type="entry name" value="Tyrosinase"/>
    <property type="match status" value="1"/>
</dbReference>
<comment type="similarity">
    <text evidence="1">Belongs to the tyrosinase family.</text>
</comment>
<dbReference type="Proteomes" id="UP001338125">
    <property type="component" value="Unassembled WGS sequence"/>
</dbReference>
<organism evidence="10 11">
    <name type="scientific">Cladobotryum mycophilum</name>
    <dbReference type="NCBI Taxonomy" id="491253"/>
    <lineage>
        <taxon>Eukaryota</taxon>
        <taxon>Fungi</taxon>
        <taxon>Dikarya</taxon>
        <taxon>Ascomycota</taxon>
        <taxon>Pezizomycotina</taxon>
        <taxon>Sordariomycetes</taxon>
        <taxon>Hypocreomycetidae</taxon>
        <taxon>Hypocreales</taxon>
        <taxon>Hypocreaceae</taxon>
        <taxon>Cladobotryum</taxon>
    </lineage>
</organism>
<comment type="catalytic activity">
    <reaction evidence="7">
        <text>L-tyrosine + O2 = L-dopaquinone + H2O</text>
        <dbReference type="Rhea" id="RHEA:18117"/>
        <dbReference type="ChEBI" id="CHEBI:15377"/>
        <dbReference type="ChEBI" id="CHEBI:15379"/>
        <dbReference type="ChEBI" id="CHEBI:57924"/>
        <dbReference type="ChEBI" id="CHEBI:58315"/>
        <dbReference type="EC" id="1.14.18.1"/>
    </reaction>
</comment>
<feature type="compositionally biased region" description="Polar residues" evidence="8">
    <location>
        <begin position="277"/>
        <end position="289"/>
    </location>
</feature>
<reference evidence="10 11" key="1">
    <citation type="submission" date="2024-01" db="EMBL/GenBank/DDBJ databases">
        <title>Complete genome of Cladobotryum mycophilum ATHUM6906.</title>
        <authorList>
            <person name="Christinaki A.C."/>
            <person name="Myridakis A.I."/>
            <person name="Kouvelis V.N."/>
        </authorList>
    </citation>
    <scope>NUCLEOTIDE SEQUENCE [LARGE SCALE GENOMIC DNA]</scope>
    <source>
        <strain evidence="10 11">ATHUM6906</strain>
    </source>
</reference>
<dbReference type="Gene3D" id="1.10.1280.10">
    <property type="entry name" value="Di-copper center containing domain from catechol oxidase"/>
    <property type="match status" value="1"/>
</dbReference>
<evidence type="ECO:0000256" key="7">
    <source>
        <dbReference type="ARBA" id="ARBA00048881"/>
    </source>
</evidence>
<accession>A0ABR0SB51</accession>
<evidence type="ECO:0000256" key="3">
    <source>
        <dbReference type="ARBA" id="ARBA00022723"/>
    </source>
</evidence>
<evidence type="ECO:0000256" key="1">
    <source>
        <dbReference type="ARBA" id="ARBA00009928"/>
    </source>
</evidence>
<comment type="caution">
    <text evidence="10">The sequence shown here is derived from an EMBL/GenBank/DDBJ whole genome shotgun (WGS) entry which is preliminary data.</text>
</comment>
<gene>
    <name evidence="10" type="ORF">PT974_10913</name>
</gene>
<protein>
    <recommendedName>
        <fullName evidence="2">tyrosinase</fullName>
        <ecNumber evidence="2">1.14.18.1</ecNumber>
    </recommendedName>
</protein>
<feature type="domain" description="Tyrosinase copper-binding" evidence="9">
    <location>
        <begin position="315"/>
        <end position="326"/>
    </location>
</feature>
<evidence type="ECO:0000256" key="4">
    <source>
        <dbReference type="ARBA" id="ARBA00023008"/>
    </source>
</evidence>
<dbReference type="InterPro" id="IPR002227">
    <property type="entry name" value="Tyrosinase_Cu-bd"/>
</dbReference>
<evidence type="ECO:0000313" key="11">
    <source>
        <dbReference type="Proteomes" id="UP001338125"/>
    </source>
</evidence>
<evidence type="ECO:0000256" key="5">
    <source>
        <dbReference type="ARBA" id="ARBA00023101"/>
    </source>
</evidence>
<dbReference type="EMBL" id="JAVFKD010000015">
    <property type="protein sequence ID" value="KAK5989394.1"/>
    <property type="molecule type" value="Genomic_DNA"/>
</dbReference>
<evidence type="ECO:0000256" key="2">
    <source>
        <dbReference type="ARBA" id="ARBA00011906"/>
    </source>
</evidence>
<proteinExistence type="inferred from homology"/>
<keyword evidence="3" id="KW-0479">Metal-binding</keyword>
<evidence type="ECO:0000256" key="8">
    <source>
        <dbReference type="SAM" id="MobiDB-lite"/>
    </source>
</evidence>
<keyword evidence="5" id="KW-0470">Melanin biosynthesis</keyword>
<evidence type="ECO:0000256" key="6">
    <source>
        <dbReference type="ARBA" id="ARBA00048233"/>
    </source>
</evidence>
<dbReference type="EC" id="1.14.18.1" evidence="2"/>
<sequence>MTSSLLEKIAIVEQAVIIRKDILDLEKHELDDLVRAWKGIQELPLTIPIPSSTSPATMASPSAALAIRARTSGKALQRVSGCEKVTLPFWNQMKTDGETVIPAVFLQKQYTTQDGETFKNPLYSYQFQQGFVDQLVGSSSTIRPIDYGKHKGYETVRFPYSGLVGKSNIAQTKQHNAEVDALGEVEVNRRLQNHVKGWLINETQPENSMRLKYLRCLDAPNYTVFSNTTSATKWNDDNFYSLHESDQRPTPNPGDLVVSLESPHNGMHLAVGGYNLPPTQKASDPQSGDDQAKDTGPSDDLANGDMGENDTAGFDPIFYFHHAFIDLVFWSWQKIHKATDKLEIQEAYPGTSTVDLQGPTPGMAAGAWLTADTPLDPFKFEETGKPLTSKDVTNTENLGYKYLDKDLLSPPQRGGFWGVPDDPMPTLRVPGINRANIAGSFVIAVWATGPGTEDKVLVGFEPVFSRWHVAGCPNCQNSLSVTAYIPLNEALRGRAKELKYDVELIVSDVEKGKQSQRKGRWSELPLDGGPPGLGLKIDLGEYYA</sequence>
<evidence type="ECO:0000313" key="10">
    <source>
        <dbReference type="EMBL" id="KAK5989394.1"/>
    </source>
</evidence>
<dbReference type="InterPro" id="IPR008922">
    <property type="entry name" value="Di-copper_centre_dom_sf"/>
</dbReference>
<feature type="region of interest" description="Disordered" evidence="8">
    <location>
        <begin position="268"/>
        <end position="307"/>
    </location>
</feature>
<comment type="catalytic activity">
    <reaction evidence="6">
        <text>2 L-dopa + O2 = 2 L-dopaquinone + 2 H2O</text>
        <dbReference type="Rhea" id="RHEA:34287"/>
        <dbReference type="ChEBI" id="CHEBI:15377"/>
        <dbReference type="ChEBI" id="CHEBI:15379"/>
        <dbReference type="ChEBI" id="CHEBI:57504"/>
        <dbReference type="ChEBI" id="CHEBI:57924"/>
        <dbReference type="EC" id="1.14.18.1"/>
    </reaction>
</comment>
<dbReference type="PANTHER" id="PTHR11474:SF76">
    <property type="entry name" value="SHKT DOMAIN-CONTAINING PROTEIN"/>
    <property type="match status" value="1"/>
</dbReference>